<accession>A0A2T0ZWJ9</accession>
<dbReference type="InterPro" id="IPR035172">
    <property type="entry name" value="DUF5302"/>
</dbReference>
<gene>
    <name evidence="2" type="ORF">CLV47_11555</name>
</gene>
<dbReference type="EMBL" id="PVUE01000015">
    <property type="protein sequence ID" value="PRZ40627.1"/>
    <property type="molecule type" value="Genomic_DNA"/>
</dbReference>
<evidence type="ECO:0000313" key="2">
    <source>
        <dbReference type="EMBL" id="PRZ40627.1"/>
    </source>
</evidence>
<feature type="compositionally biased region" description="Basic residues" evidence="1">
    <location>
        <begin position="58"/>
        <end position="74"/>
    </location>
</feature>
<evidence type="ECO:0008006" key="4">
    <source>
        <dbReference type="Google" id="ProtNLM"/>
    </source>
</evidence>
<reference evidence="2 3" key="1">
    <citation type="submission" date="2018-03" db="EMBL/GenBank/DDBJ databases">
        <title>Genomic Encyclopedia of Archaeal and Bacterial Type Strains, Phase II (KMG-II): from individual species to whole genera.</title>
        <authorList>
            <person name="Goeker M."/>
        </authorList>
    </citation>
    <scope>NUCLEOTIDE SEQUENCE [LARGE SCALE GENOMIC DNA]</scope>
    <source>
        <strain evidence="2 3">DSM 100065</strain>
    </source>
</reference>
<protein>
    <recommendedName>
        <fullName evidence="4">DUF5302 domain-containing protein</fullName>
    </recommendedName>
</protein>
<name>A0A2T0ZWJ9_9ACTN</name>
<dbReference type="Proteomes" id="UP000237752">
    <property type="component" value="Unassembled WGS sequence"/>
</dbReference>
<proteinExistence type="predicted"/>
<evidence type="ECO:0000313" key="3">
    <source>
        <dbReference type="Proteomes" id="UP000237752"/>
    </source>
</evidence>
<sequence>MSESTPDTSAPDPDQSAAQEGTVDDVKAKFLDALNRKNKKHSDDSAAAEAHGDSKIHGEHRKAGGGRTFRRKSG</sequence>
<keyword evidence="3" id="KW-1185">Reference proteome</keyword>
<dbReference type="OrthoDB" id="4319558at2"/>
<organism evidence="2 3">
    <name type="scientific">Antricoccus suffuscus</name>
    <dbReference type="NCBI Taxonomy" id="1629062"/>
    <lineage>
        <taxon>Bacteria</taxon>
        <taxon>Bacillati</taxon>
        <taxon>Actinomycetota</taxon>
        <taxon>Actinomycetes</taxon>
        <taxon>Geodermatophilales</taxon>
        <taxon>Antricoccaceae</taxon>
        <taxon>Antricoccus</taxon>
    </lineage>
</organism>
<dbReference type="AlphaFoldDB" id="A0A2T0ZWJ9"/>
<feature type="region of interest" description="Disordered" evidence="1">
    <location>
        <begin position="1"/>
        <end position="74"/>
    </location>
</feature>
<evidence type="ECO:0000256" key="1">
    <source>
        <dbReference type="SAM" id="MobiDB-lite"/>
    </source>
</evidence>
<comment type="caution">
    <text evidence="2">The sequence shown here is derived from an EMBL/GenBank/DDBJ whole genome shotgun (WGS) entry which is preliminary data.</text>
</comment>
<dbReference type="RefSeq" id="WP_106350047.1">
    <property type="nucleotide sequence ID" value="NZ_PVUE01000015.1"/>
</dbReference>
<dbReference type="Pfam" id="PF17227">
    <property type="entry name" value="DUF5302"/>
    <property type="match status" value="1"/>
</dbReference>